<proteinExistence type="predicted"/>
<dbReference type="AlphaFoldDB" id="A0A1D8G783"/>
<evidence type="ECO:0000313" key="5">
    <source>
        <dbReference type="Proteomes" id="UP000095349"/>
    </source>
</evidence>
<name>A0A1D8G783_9ACTN</name>
<dbReference type="Gene3D" id="3.60.15.10">
    <property type="entry name" value="Ribonuclease Z/Hydroxyacylglutathione hydrolase-like"/>
    <property type="match status" value="1"/>
</dbReference>
<dbReference type="Pfam" id="PF12706">
    <property type="entry name" value="Lactamase_B_2"/>
    <property type="match status" value="1"/>
</dbReference>
<accession>A0A1D8G783</accession>
<evidence type="ECO:0000313" key="4">
    <source>
        <dbReference type="EMBL" id="AOT61325.1"/>
    </source>
</evidence>
<sequence>MAAAVAEQVAVAGGGAAGGEAVGVGAGQQVGGGDGEGVFDDLCDRVGRLAVQAAVRVPAEQGGGGGPGERAVEGGQRVGGGGQAGDVGREEGADVLAQGAQQGGAELLHAGVDWGESAVDEPPLGTCGGVEEIKALPAGQRDGAPPGGGERLRDGAKGLADWESVELERPGGGTVTVTGVPALHGPGERDEVEAITGQVVGFVLTGEGLPTVYVSGDNASLDLLKEIAARFGLVDTAVLLGARRVVPVHYDSWAHFTEGRDRLVAAFGAAGLADRLDLGTRG</sequence>
<dbReference type="EMBL" id="CP017316">
    <property type="protein sequence ID" value="AOT61325.1"/>
    <property type="molecule type" value="Genomic_DNA"/>
</dbReference>
<evidence type="ECO:0000256" key="1">
    <source>
        <dbReference type="ARBA" id="ARBA00022801"/>
    </source>
</evidence>
<dbReference type="GO" id="GO:0016787">
    <property type="term" value="F:hydrolase activity"/>
    <property type="evidence" value="ECO:0007669"/>
    <property type="project" value="UniProtKB-KW"/>
</dbReference>
<dbReference type="PANTHER" id="PTHR43546:SF9">
    <property type="entry name" value="L-ASCORBATE-6-PHOSPHATE LACTONASE ULAG-RELATED"/>
    <property type="match status" value="1"/>
</dbReference>
<dbReference type="PANTHER" id="PTHR43546">
    <property type="entry name" value="UPF0173 METAL-DEPENDENT HYDROLASE MJ1163-RELATED"/>
    <property type="match status" value="1"/>
</dbReference>
<reference evidence="4 5" key="1">
    <citation type="submission" date="2016-09" db="EMBL/GenBank/DDBJ databases">
        <title>Streptomyces rubrolavendulae MJM4426 Genome sequencing and assembly.</title>
        <authorList>
            <person name="Kim J.-G."/>
        </authorList>
    </citation>
    <scope>NUCLEOTIDE SEQUENCE [LARGE SCALE GENOMIC DNA]</scope>
    <source>
        <strain evidence="4 5">MJM4426</strain>
    </source>
</reference>
<dbReference type="InterPro" id="IPR050114">
    <property type="entry name" value="UPF0173_UPF0282_UlaG_hydrolase"/>
</dbReference>
<evidence type="ECO:0000256" key="2">
    <source>
        <dbReference type="SAM" id="MobiDB-lite"/>
    </source>
</evidence>
<organism evidence="4 5">
    <name type="scientific">Streptomyces rubrolavendulae</name>
    <dbReference type="NCBI Taxonomy" id="285473"/>
    <lineage>
        <taxon>Bacteria</taxon>
        <taxon>Bacillati</taxon>
        <taxon>Actinomycetota</taxon>
        <taxon>Actinomycetes</taxon>
        <taxon>Kitasatosporales</taxon>
        <taxon>Streptomycetaceae</taxon>
        <taxon>Streptomyces</taxon>
    </lineage>
</organism>
<dbReference type="InterPro" id="IPR036866">
    <property type="entry name" value="RibonucZ/Hydroxyglut_hydro"/>
</dbReference>
<dbReference type="Proteomes" id="UP000095349">
    <property type="component" value="Chromosome"/>
</dbReference>
<feature type="region of interest" description="Disordered" evidence="2">
    <location>
        <begin position="134"/>
        <end position="155"/>
    </location>
</feature>
<feature type="domain" description="Metallo-beta-lactamase" evidence="3">
    <location>
        <begin position="157"/>
        <end position="241"/>
    </location>
</feature>
<dbReference type="STRING" id="285473.A4G23_04208"/>
<gene>
    <name evidence="4" type="ORF">A4G23_04208</name>
</gene>
<keyword evidence="5" id="KW-1185">Reference proteome</keyword>
<feature type="region of interest" description="Disordered" evidence="2">
    <location>
        <begin position="58"/>
        <end position="88"/>
    </location>
</feature>
<feature type="compositionally biased region" description="Gly residues" evidence="2">
    <location>
        <begin position="76"/>
        <end position="85"/>
    </location>
</feature>
<dbReference type="KEGG" id="srn:A4G23_04208"/>
<keyword evidence="1" id="KW-0378">Hydrolase</keyword>
<dbReference type="InterPro" id="IPR001279">
    <property type="entry name" value="Metallo-B-lactamas"/>
</dbReference>
<evidence type="ECO:0000259" key="3">
    <source>
        <dbReference type="Pfam" id="PF12706"/>
    </source>
</evidence>
<protein>
    <recommendedName>
        <fullName evidence="3">Metallo-beta-lactamase domain-containing protein</fullName>
    </recommendedName>
</protein>
<dbReference type="PATRIC" id="fig|285473.5.peg.4414"/>
<dbReference type="SUPFAM" id="SSF56281">
    <property type="entry name" value="Metallo-hydrolase/oxidoreductase"/>
    <property type="match status" value="1"/>
</dbReference>